<protein>
    <submittedName>
        <fullName evidence="1">ATP-binding protein</fullName>
    </submittedName>
</protein>
<dbReference type="EMBL" id="VTYF01000004">
    <property type="protein sequence ID" value="NOI09149.1"/>
    <property type="molecule type" value="Genomic_DNA"/>
</dbReference>
<dbReference type="SUPFAM" id="SSF55874">
    <property type="entry name" value="ATPase domain of HSP90 chaperone/DNA topoisomerase II/histidine kinase"/>
    <property type="match status" value="1"/>
</dbReference>
<dbReference type="InterPro" id="IPR036890">
    <property type="entry name" value="HATPase_C_sf"/>
</dbReference>
<dbReference type="GO" id="GO:0005524">
    <property type="term" value="F:ATP binding"/>
    <property type="evidence" value="ECO:0007669"/>
    <property type="project" value="UniProtKB-KW"/>
</dbReference>
<dbReference type="RefSeq" id="WP_171345727.1">
    <property type="nucleotide sequence ID" value="NZ_VTYF01000004.1"/>
</dbReference>
<dbReference type="AlphaFoldDB" id="A0A7Y4EYA0"/>
<keyword evidence="1" id="KW-0547">Nucleotide-binding</keyword>
<organism evidence="1 2">
    <name type="scientific">Vibrio alginolyticus</name>
    <dbReference type="NCBI Taxonomy" id="663"/>
    <lineage>
        <taxon>Bacteria</taxon>
        <taxon>Pseudomonadati</taxon>
        <taxon>Pseudomonadota</taxon>
        <taxon>Gammaproteobacteria</taxon>
        <taxon>Vibrionales</taxon>
        <taxon>Vibrionaceae</taxon>
        <taxon>Vibrio</taxon>
    </lineage>
</organism>
<dbReference type="Proteomes" id="UP000532247">
    <property type="component" value="Unassembled WGS sequence"/>
</dbReference>
<dbReference type="Pfam" id="PF13589">
    <property type="entry name" value="HATPase_c_3"/>
    <property type="match status" value="1"/>
</dbReference>
<accession>A0A7Y4EYA0</accession>
<keyword evidence="1" id="KW-0067">ATP-binding</keyword>
<proteinExistence type="predicted"/>
<gene>
    <name evidence="1" type="ORF">F0254_09760</name>
</gene>
<dbReference type="Gene3D" id="3.30.565.10">
    <property type="entry name" value="Histidine kinase-like ATPase, C-terminal domain"/>
    <property type="match status" value="1"/>
</dbReference>
<name>A0A7Y4EYA0_VIBAL</name>
<sequence>MATQQPELKLSYSHNVIEHLGLKLYQNRPTNVLAELVSNSWDADASNVWVEISNDHLAVFDDGCGMSRDILLENYLVIGKQKRTSNNLTEKTPKKRSLMGRKGIGKLAPFGIAKKLSLITISKETSKCYWIEINLSGLLARSETNNINDASYKPDVICDGVTIDDIPLNKDKHGYVNKFLQKIENGGTLIVMDELSLKRKISKKALMESIGQRFTVTLLRPDFSVYVDDEKVTEKLALPNFAYRFPESGYQTDTVSFNGEDREVRYWVGFVQQAEWSQDQAGVGVYAHGKIAQDRPFVFGAKGVEISTRYMYGVIEADWLDELPEDVVSTDRTSINWNNDATEPMYEWGQELVVKWIRDYRKQQKLDNEGKIIHKLKTLPDIPQVTPAERTILKDMVCNMSPKIYKDEQLQNEVIEKLTSAWTHRPTRKIINSLWDKVNTLQGSDNHFVEVLNDINEYLVPESLSLSVTVSQKIYALTKLNELSTNGTENQLQALLERFPWILGSDKGKVYANISIKEMAKQAALEGLLPAHGNTKKELKTMQPDSGTRPDFAFFSNDDKSTIIIVELKSPLIPLTYDHLMQLNTYYYWLKGIHPDASITGYLVGKNPGGAIKCDDPNFHILTWHDICVQSRKDYLELLSSMLNGIGEDCDDSRIQDVIDFGGEPARELLARMANSDHPLGDFFERLDNKLDS</sequence>
<evidence type="ECO:0000313" key="2">
    <source>
        <dbReference type="Proteomes" id="UP000532247"/>
    </source>
</evidence>
<evidence type="ECO:0000313" key="1">
    <source>
        <dbReference type="EMBL" id="NOI09149.1"/>
    </source>
</evidence>
<reference evidence="1 2" key="1">
    <citation type="submission" date="2019-09" db="EMBL/GenBank/DDBJ databases">
        <title>Draft genome sequencing and comparative genomics of hatchery-associated Vibrios.</title>
        <authorList>
            <person name="Kehlet-Delgado H."/>
            <person name="Mueller R.S."/>
        </authorList>
    </citation>
    <scope>NUCLEOTIDE SEQUENCE [LARGE SCALE GENOMIC DNA]</scope>
    <source>
        <strain evidence="1 2">081416A</strain>
    </source>
</reference>
<comment type="caution">
    <text evidence="1">The sequence shown here is derived from an EMBL/GenBank/DDBJ whole genome shotgun (WGS) entry which is preliminary data.</text>
</comment>